<feature type="transmembrane region" description="Helical" evidence="2">
    <location>
        <begin position="89"/>
        <end position="109"/>
    </location>
</feature>
<accession>A0ABQ6IRM1</accession>
<sequence length="280" mass="27996">MGPLIMALSSAVAYGASDFLGGLASRRVAVLRVLMVSYPVSSLLVTVAAFVAGGSADVASLVWGALSGIALAVAAWTFYLALAVGPISVISPITALLSAAVPMGVGLALGERPDATSMLGVGLALVAVVLVSLAPHADTKATHPFTRFVALLTVGAGLSFAFSYVFTGQIAEGTGLWPIVVARWTATVAVFAVAASRSSMSPPRGGALVQAAAIGVLDAIAHLTMLLALQQGLLSIGSVVISLFPAVTVILAVSVLREKLTRTQIGGLALGAIAIGLIGA</sequence>
<dbReference type="SUPFAM" id="SSF103481">
    <property type="entry name" value="Multidrug resistance efflux transporter EmrE"/>
    <property type="match status" value="2"/>
</dbReference>
<evidence type="ECO:0000256" key="2">
    <source>
        <dbReference type="SAM" id="Phobius"/>
    </source>
</evidence>
<proteinExistence type="inferred from homology"/>
<feature type="domain" description="EamA" evidence="3">
    <location>
        <begin position="149"/>
        <end position="278"/>
    </location>
</feature>
<evidence type="ECO:0000313" key="4">
    <source>
        <dbReference type="EMBL" id="GMA40099.1"/>
    </source>
</evidence>
<organism evidence="4 5">
    <name type="scientific">Mobilicoccus caccae</name>
    <dbReference type="NCBI Taxonomy" id="1859295"/>
    <lineage>
        <taxon>Bacteria</taxon>
        <taxon>Bacillati</taxon>
        <taxon>Actinomycetota</taxon>
        <taxon>Actinomycetes</taxon>
        <taxon>Micrococcales</taxon>
        <taxon>Dermatophilaceae</taxon>
        <taxon>Mobilicoccus</taxon>
    </lineage>
</organism>
<comment type="caution">
    <text evidence="4">The sequence shown here is derived from an EMBL/GenBank/DDBJ whole genome shotgun (WGS) entry which is preliminary data.</text>
</comment>
<dbReference type="InterPro" id="IPR037185">
    <property type="entry name" value="EmrE-like"/>
</dbReference>
<evidence type="ECO:0000256" key="1">
    <source>
        <dbReference type="ARBA" id="ARBA00007362"/>
    </source>
</evidence>
<evidence type="ECO:0000259" key="3">
    <source>
        <dbReference type="Pfam" id="PF00892"/>
    </source>
</evidence>
<dbReference type="Pfam" id="PF00892">
    <property type="entry name" value="EamA"/>
    <property type="match status" value="1"/>
</dbReference>
<feature type="transmembrane region" description="Helical" evidence="2">
    <location>
        <begin position="36"/>
        <end position="55"/>
    </location>
</feature>
<name>A0ABQ6IRM1_9MICO</name>
<dbReference type="RefSeq" id="WP_284303856.1">
    <property type="nucleotide sequence ID" value="NZ_BSUO01000001.1"/>
</dbReference>
<dbReference type="EMBL" id="BSUO01000001">
    <property type="protein sequence ID" value="GMA40099.1"/>
    <property type="molecule type" value="Genomic_DNA"/>
</dbReference>
<keyword evidence="5" id="KW-1185">Reference proteome</keyword>
<feature type="transmembrane region" description="Helical" evidence="2">
    <location>
        <begin position="176"/>
        <end position="195"/>
    </location>
</feature>
<feature type="transmembrane region" description="Helical" evidence="2">
    <location>
        <begin position="235"/>
        <end position="256"/>
    </location>
</feature>
<protein>
    <submittedName>
        <fullName evidence="4">Multidrug transporter</fullName>
    </submittedName>
</protein>
<gene>
    <name evidence="4" type="ORF">GCM10025883_21440</name>
</gene>
<keyword evidence="2" id="KW-1133">Transmembrane helix</keyword>
<feature type="transmembrane region" description="Helical" evidence="2">
    <location>
        <begin position="61"/>
        <end position="82"/>
    </location>
</feature>
<feature type="transmembrane region" description="Helical" evidence="2">
    <location>
        <begin position="6"/>
        <end position="24"/>
    </location>
</feature>
<comment type="similarity">
    <text evidence="1">Belongs to the EamA transporter family.</text>
</comment>
<feature type="transmembrane region" description="Helical" evidence="2">
    <location>
        <begin position="115"/>
        <end position="136"/>
    </location>
</feature>
<reference evidence="5" key="1">
    <citation type="journal article" date="2019" name="Int. J. Syst. Evol. Microbiol.">
        <title>The Global Catalogue of Microorganisms (GCM) 10K type strain sequencing project: providing services to taxonomists for standard genome sequencing and annotation.</title>
        <authorList>
            <consortium name="The Broad Institute Genomics Platform"/>
            <consortium name="The Broad Institute Genome Sequencing Center for Infectious Disease"/>
            <person name="Wu L."/>
            <person name="Ma J."/>
        </authorList>
    </citation>
    <scope>NUCLEOTIDE SEQUENCE [LARGE SCALE GENOMIC DNA]</scope>
    <source>
        <strain evidence="5">NBRC 113072</strain>
    </source>
</reference>
<dbReference type="Proteomes" id="UP001157126">
    <property type="component" value="Unassembled WGS sequence"/>
</dbReference>
<dbReference type="InterPro" id="IPR000620">
    <property type="entry name" value="EamA_dom"/>
</dbReference>
<feature type="transmembrane region" description="Helical" evidence="2">
    <location>
        <begin position="148"/>
        <end position="170"/>
    </location>
</feature>
<keyword evidence="2" id="KW-0812">Transmembrane</keyword>
<keyword evidence="2" id="KW-0472">Membrane</keyword>
<evidence type="ECO:0000313" key="5">
    <source>
        <dbReference type="Proteomes" id="UP001157126"/>
    </source>
</evidence>
<feature type="transmembrane region" description="Helical" evidence="2">
    <location>
        <begin position="207"/>
        <end position="229"/>
    </location>
</feature>